<gene>
    <name evidence="1" type="ORF">BG53_12735</name>
</gene>
<evidence type="ECO:0000313" key="1">
    <source>
        <dbReference type="EMBL" id="EXX90879.1"/>
    </source>
</evidence>
<proteinExistence type="predicted"/>
<protein>
    <submittedName>
        <fullName evidence="1">Uncharacterized protein</fullName>
    </submittedName>
</protein>
<accession>A0A9W5W8G2</accession>
<reference evidence="1 2" key="1">
    <citation type="submission" date="2014-02" db="EMBL/GenBank/DDBJ databases">
        <title>Genome sequence of Paenibacillus darwinianus reveals adaptive mechanisms for survival in Antarctic soils.</title>
        <authorList>
            <person name="Dsouza M."/>
            <person name="Taylor M.W."/>
            <person name="Turner S.J."/>
            <person name="Aislabie J."/>
        </authorList>
    </citation>
    <scope>NUCLEOTIDE SEQUENCE [LARGE SCALE GENOMIC DNA]</scope>
    <source>
        <strain evidence="1 2">CE1</strain>
    </source>
</reference>
<sequence length="162" mass="18353">MYKLLLLTMLSVVWMMMQTLQFDGELAMRTLFYGKHAVNRAVHAAAQRLDMEALANGVVRIDPQAAEAAALAYLQANLRIDRNGVPLPGTRLRDRVEVLVFRIVNEGEFFPYTYRNEAYDYEVTLRKPGVVLIVRVRNPRVFAMLEPIEWAIKGAAETVAAV</sequence>
<dbReference type="EMBL" id="JFHU01000049">
    <property type="protein sequence ID" value="EXX90879.1"/>
    <property type="molecule type" value="Genomic_DNA"/>
</dbReference>
<organism evidence="1 2">
    <name type="scientific">Paenibacillus darwinianus</name>
    <dbReference type="NCBI Taxonomy" id="1380763"/>
    <lineage>
        <taxon>Bacteria</taxon>
        <taxon>Bacillati</taxon>
        <taxon>Bacillota</taxon>
        <taxon>Bacilli</taxon>
        <taxon>Bacillales</taxon>
        <taxon>Paenibacillaceae</taxon>
        <taxon>Paenibacillus</taxon>
    </lineage>
</organism>
<dbReference type="OrthoDB" id="1739152at2"/>
<comment type="caution">
    <text evidence="1">The sequence shown here is derived from an EMBL/GenBank/DDBJ whole genome shotgun (WGS) entry which is preliminary data.</text>
</comment>
<dbReference type="Proteomes" id="UP000053750">
    <property type="component" value="Unassembled WGS sequence"/>
</dbReference>
<name>A0A9W5W8G2_9BACL</name>
<keyword evidence="2" id="KW-1185">Reference proteome</keyword>
<dbReference type="RefSeq" id="WP_036584350.1">
    <property type="nucleotide sequence ID" value="NZ_KK082172.1"/>
</dbReference>
<evidence type="ECO:0000313" key="2">
    <source>
        <dbReference type="Proteomes" id="UP000053750"/>
    </source>
</evidence>
<dbReference type="AlphaFoldDB" id="A0A9W5W8G2"/>